<evidence type="ECO:0000313" key="2">
    <source>
        <dbReference type="EMBL" id="MBW0494436.1"/>
    </source>
</evidence>
<name>A0A9Q3D5T2_9BASI</name>
<feature type="compositionally biased region" description="Polar residues" evidence="1">
    <location>
        <begin position="220"/>
        <end position="236"/>
    </location>
</feature>
<proteinExistence type="predicted"/>
<organism evidence="2 3">
    <name type="scientific">Austropuccinia psidii MF-1</name>
    <dbReference type="NCBI Taxonomy" id="1389203"/>
    <lineage>
        <taxon>Eukaryota</taxon>
        <taxon>Fungi</taxon>
        <taxon>Dikarya</taxon>
        <taxon>Basidiomycota</taxon>
        <taxon>Pucciniomycotina</taxon>
        <taxon>Pucciniomycetes</taxon>
        <taxon>Pucciniales</taxon>
        <taxon>Sphaerophragmiaceae</taxon>
        <taxon>Austropuccinia</taxon>
    </lineage>
</organism>
<protein>
    <submittedName>
        <fullName evidence="2">Uncharacterized protein</fullName>
    </submittedName>
</protein>
<dbReference type="AlphaFoldDB" id="A0A9Q3D5T2"/>
<sequence length="338" mass="37404">MENKPHNTFNQSVVMVFNNFSLIMKEMSNITHNLSVMMNNNCRINQYTPCRQPRKPTTRSTAWLNCKPLSNSKTRGTDGKKNIINSANCNSWSCLNKKPMNNTVSEDTVSKADINSSVHTAFIPSFNCFNLIAQSDSHTKPFRQPTASCAVGYAQERMKNKECSKSPTELAADQKDNTGSEAYSGNTTVNFSSDSDLSPAYKSNTLEEYSNSLASRGINANTIKNDSNPSANQSYANNNNIKSISGNSSMRDLKVNINPINKISDAKSTAETTNTKKSLNKDNGIFDEIKIKNEIQQIIAKSMIGQSTKLKEKISKALKNITTNIDSVISIDKLFFSK</sequence>
<feature type="region of interest" description="Disordered" evidence="1">
    <location>
        <begin position="220"/>
        <end position="247"/>
    </location>
</feature>
<comment type="caution">
    <text evidence="2">The sequence shown here is derived from an EMBL/GenBank/DDBJ whole genome shotgun (WGS) entry which is preliminary data.</text>
</comment>
<dbReference type="Proteomes" id="UP000765509">
    <property type="component" value="Unassembled WGS sequence"/>
</dbReference>
<accession>A0A9Q3D5T2</accession>
<keyword evidence="3" id="KW-1185">Reference proteome</keyword>
<evidence type="ECO:0000313" key="3">
    <source>
        <dbReference type="Proteomes" id="UP000765509"/>
    </source>
</evidence>
<dbReference type="EMBL" id="AVOT02012578">
    <property type="protein sequence ID" value="MBW0494436.1"/>
    <property type="molecule type" value="Genomic_DNA"/>
</dbReference>
<reference evidence="2" key="1">
    <citation type="submission" date="2021-03" db="EMBL/GenBank/DDBJ databases">
        <title>Draft genome sequence of rust myrtle Austropuccinia psidii MF-1, a brazilian biotype.</title>
        <authorList>
            <person name="Quecine M.C."/>
            <person name="Pachon D.M.R."/>
            <person name="Bonatelli M.L."/>
            <person name="Correr F.H."/>
            <person name="Franceschini L.M."/>
            <person name="Leite T.F."/>
            <person name="Margarido G.R.A."/>
            <person name="Almeida C.A."/>
            <person name="Ferrarezi J.A."/>
            <person name="Labate C.A."/>
        </authorList>
    </citation>
    <scope>NUCLEOTIDE SEQUENCE</scope>
    <source>
        <strain evidence="2">MF-1</strain>
    </source>
</reference>
<feature type="compositionally biased region" description="Polar residues" evidence="1">
    <location>
        <begin position="179"/>
        <end position="197"/>
    </location>
</feature>
<gene>
    <name evidence="2" type="ORF">O181_034151</name>
</gene>
<feature type="compositionally biased region" description="Low complexity" evidence="1">
    <location>
        <begin position="237"/>
        <end position="247"/>
    </location>
</feature>
<feature type="region of interest" description="Disordered" evidence="1">
    <location>
        <begin position="160"/>
        <end position="197"/>
    </location>
</feature>
<evidence type="ECO:0000256" key="1">
    <source>
        <dbReference type="SAM" id="MobiDB-lite"/>
    </source>
</evidence>